<dbReference type="SUPFAM" id="SSF54427">
    <property type="entry name" value="NTF2-like"/>
    <property type="match status" value="1"/>
</dbReference>
<accession>A0A7W8C390</accession>
<dbReference type="Gene3D" id="3.10.450.50">
    <property type="match status" value="1"/>
</dbReference>
<dbReference type="EMBL" id="JACHGO010000004">
    <property type="protein sequence ID" value="MBB5143622.1"/>
    <property type="molecule type" value="Genomic_DNA"/>
</dbReference>
<dbReference type="InterPro" id="IPR032710">
    <property type="entry name" value="NTF2-like_dom_sf"/>
</dbReference>
<reference evidence="3 4" key="1">
    <citation type="submission" date="2020-08" db="EMBL/GenBank/DDBJ databases">
        <title>Genomic Encyclopedia of Type Strains, Phase IV (KMG-IV): sequencing the most valuable type-strain genomes for metagenomic binning, comparative biology and taxonomic classification.</title>
        <authorList>
            <person name="Goeker M."/>
        </authorList>
    </citation>
    <scope>NUCLEOTIDE SEQUENCE [LARGE SCALE GENOMIC DNA]</scope>
    <source>
        <strain evidence="3 4">DSM 11275</strain>
    </source>
</reference>
<evidence type="ECO:0000313" key="3">
    <source>
        <dbReference type="EMBL" id="MBB5143622.1"/>
    </source>
</evidence>
<evidence type="ECO:0000259" key="2">
    <source>
        <dbReference type="Pfam" id="PF14534"/>
    </source>
</evidence>
<dbReference type="Pfam" id="PF14534">
    <property type="entry name" value="DUF4440"/>
    <property type="match status" value="1"/>
</dbReference>
<feature type="domain" description="DUF4440" evidence="2">
    <location>
        <begin position="30"/>
        <end position="125"/>
    </location>
</feature>
<feature type="chain" id="PRO_5031280104" description="DUF4440 domain-containing protein" evidence="1">
    <location>
        <begin position="25"/>
        <end position="153"/>
    </location>
</feature>
<keyword evidence="1" id="KW-0732">Signal</keyword>
<sequence length="153" mass="16515">MKFLKSASLVFALVLCLSASLAQAKADTVALYTEAVMTGDIPALETLLAPNYWHIGANGHIEDKEHFIQSIKNKELVVDRLTIINVRTTMIGGATLLTGNGSFKGTAVPALPEGLMRFTLVVVKNQNRDQVVLFQATPVVASTDCRDGNCKIQ</sequence>
<gene>
    <name evidence="3" type="ORF">HNQ38_001719</name>
</gene>
<comment type="caution">
    <text evidence="3">The sequence shown here is derived from an EMBL/GenBank/DDBJ whole genome shotgun (WGS) entry which is preliminary data.</text>
</comment>
<evidence type="ECO:0000256" key="1">
    <source>
        <dbReference type="SAM" id="SignalP"/>
    </source>
</evidence>
<dbReference type="RefSeq" id="WP_183719276.1">
    <property type="nucleotide sequence ID" value="NZ_JACHGO010000004.1"/>
</dbReference>
<organism evidence="3 4">
    <name type="scientific">Desulfovibrio intestinalis</name>
    <dbReference type="NCBI Taxonomy" id="58621"/>
    <lineage>
        <taxon>Bacteria</taxon>
        <taxon>Pseudomonadati</taxon>
        <taxon>Thermodesulfobacteriota</taxon>
        <taxon>Desulfovibrionia</taxon>
        <taxon>Desulfovibrionales</taxon>
        <taxon>Desulfovibrionaceae</taxon>
        <taxon>Desulfovibrio</taxon>
    </lineage>
</organism>
<protein>
    <recommendedName>
        <fullName evidence="2">DUF4440 domain-containing protein</fullName>
    </recommendedName>
</protein>
<keyword evidence="4" id="KW-1185">Reference proteome</keyword>
<dbReference type="InterPro" id="IPR027843">
    <property type="entry name" value="DUF4440"/>
</dbReference>
<evidence type="ECO:0000313" key="4">
    <source>
        <dbReference type="Proteomes" id="UP000539075"/>
    </source>
</evidence>
<proteinExistence type="predicted"/>
<dbReference type="AlphaFoldDB" id="A0A7W8C390"/>
<name>A0A7W8C390_9BACT</name>
<feature type="signal peptide" evidence="1">
    <location>
        <begin position="1"/>
        <end position="24"/>
    </location>
</feature>
<dbReference type="Proteomes" id="UP000539075">
    <property type="component" value="Unassembled WGS sequence"/>
</dbReference>